<dbReference type="AlphaFoldDB" id="A0A1A8Z4X3"/>
<dbReference type="GO" id="GO:0016755">
    <property type="term" value="F:aminoacyltransferase activity"/>
    <property type="evidence" value="ECO:0007669"/>
    <property type="project" value="TreeGrafter"/>
</dbReference>
<proteinExistence type="predicted"/>
<evidence type="ECO:0000256" key="7">
    <source>
        <dbReference type="SAM" id="Phobius"/>
    </source>
</evidence>
<comment type="subcellular location">
    <subcellularLocation>
        <location evidence="1">Cell membrane</location>
        <topology evidence="1">Multi-pass membrane protein</topology>
    </subcellularLocation>
</comment>
<dbReference type="PATRIC" id="fig|261654.4.peg.762"/>
<feature type="transmembrane region" description="Helical" evidence="7">
    <location>
        <begin position="265"/>
        <end position="288"/>
    </location>
</feature>
<dbReference type="GO" id="GO:0016787">
    <property type="term" value="F:hydrolase activity"/>
    <property type="evidence" value="ECO:0007669"/>
    <property type="project" value="InterPro"/>
</dbReference>
<evidence type="ECO:0000256" key="6">
    <source>
        <dbReference type="SAM" id="MobiDB-lite"/>
    </source>
</evidence>
<feature type="transmembrane region" description="Helical" evidence="7">
    <location>
        <begin position="537"/>
        <end position="554"/>
    </location>
</feature>
<keyword evidence="5 7" id="KW-0472">Membrane</keyword>
<gene>
    <name evidence="10" type="ORF">GA0070611_0742</name>
</gene>
<keyword evidence="3 7" id="KW-0812">Transmembrane</keyword>
<keyword evidence="2" id="KW-1003">Cell membrane</keyword>
<dbReference type="InterPro" id="IPR029052">
    <property type="entry name" value="Metallo-depent_PP-like"/>
</dbReference>
<keyword evidence="11" id="KW-1185">Reference proteome</keyword>
<dbReference type="PANTHER" id="PTHR34697:SF2">
    <property type="entry name" value="PHOSPHATIDYLGLYCEROL LYSYLTRANSFERASE"/>
    <property type="match status" value="1"/>
</dbReference>
<dbReference type="GO" id="GO:0055091">
    <property type="term" value="P:phospholipid homeostasis"/>
    <property type="evidence" value="ECO:0007669"/>
    <property type="project" value="TreeGrafter"/>
</dbReference>
<evidence type="ECO:0000313" key="10">
    <source>
        <dbReference type="EMBL" id="SBT38986.1"/>
    </source>
</evidence>
<dbReference type="InterPro" id="IPR004843">
    <property type="entry name" value="Calcineurin-like_PHP"/>
</dbReference>
<accession>A0A1A8Z4X3</accession>
<evidence type="ECO:0000256" key="1">
    <source>
        <dbReference type="ARBA" id="ARBA00004651"/>
    </source>
</evidence>
<dbReference type="Gene3D" id="3.60.21.10">
    <property type="match status" value="1"/>
</dbReference>
<feature type="region of interest" description="Disordered" evidence="6">
    <location>
        <begin position="982"/>
        <end position="1002"/>
    </location>
</feature>
<feature type="transmembrane region" description="Helical" evidence="7">
    <location>
        <begin position="566"/>
        <end position="588"/>
    </location>
</feature>
<dbReference type="OrthoDB" id="594838at2"/>
<feature type="transmembrane region" description="Helical" evidence="7">
    <location>
        <begin position="446"/>
        <end position="465"/>
    </location>
</feature>
<dbReference type="InterPro" id="IPR051211">
    <property type="entry name" value="PG_lysyltransferase"/>
</dbReference>
<feature type="transmembrane region" description="Helical" evidence="7">
    <location>
        <begin position="231"/>
        <end position="253"/>
    </location>
</feature>
<feature type="transmembrane region" description="Helical" evidence="7">
    <location>
        <begin position="617"/>
        <end position="638"/>
    </location>
</feature>
<dbReference type="Pfam" id="PF00149">
    <property type="entry name" value="Metallophos"/>
    <property type="match status" value="1"/>
</dbReference>
<evidence type="ECO:0000259" key="8">
    <source>
        <dbReference type="Pfam" id="PF00149"/>
    </source>
</evidence>
<dbReference type="Proteomes" id="UP000199385">
    <property type="component" value="Chromosome I"/>
</dbReference>
<protein>
    <submittedName>
        <fullName evidence="10">Lysylphosphatidylglycerol synthetase, C-terminal domain, DUF2156 family</fullName>
    </submittedName>
</protein>
<evidence type="ECO:0000256" key="4">
    <source>
        <dbReference type="ARBA" id="ARBA00022989"/>
    </source>
</evidence>
<sequence>MADHDQLSDPGAPAADRMDQVPDNLVVDVPSGGSALVVSDLHLGQQVSPASARLERMLSARLARWSGPGVLVLNGDVVELWGEPGGTVAGALEVHPRLTAALRTFAGEPGRRVVVVVGNHDAALAWDSAAARTLRERWGATCALSVDLVFGTGSASRTVRCEHGHAFDPANALRDPRNPLDSPLGQHIVQEVLPELRRSPLLADASALADPNEVGRFLASRLVYRQLAPRAGWLLAPLAVAVLGRIPVIAAASLRSRVFGDAPRWLAVLGVGLVLDLLALAIIVVLVARGVYAALAGSRFGPRGARLNTVARTAATAWCERGRAGLITGHTHQPELTRLVDGFYANSGCAARVVVARRSWWLLPPVFQAVLRCGWVEVDVAGDLRVRLVQGDVCAGEATWLERRLIRGDRLAGGEAQVVAALPGDAEWPLRDPALRRYARGARTRVVAAAAVAAVAVWGLVSAMVPPLRPRLAALLVVVPAQAPQAAVAATVFASVALLVVAWGLRRGRSVAWGAAVGLLVGSAVLHLLKGLDVEEALAAFAAAGWLAWHRSAFPAHPHRRHVRMAALLLVAGMGGVTVLSLVVARVAGTSVEVTVRAALGRMVGDTARPLPGPTPMITPALVALGLSLVVALGWLLLRPRMVAGASAADRAADLARARAIIARHGGDTLAYFALREDKSFFFVGDCVVAYDVRDGVCLVSPDPIGPAQQWVQAWTRFLAHADRHGWPVGVVGAAPGWLPVYQAAGMRAFYLGDEAIVNCSAFTLEGRPMKGLRSGHHRVARAGYRVRFHDPSALPPALADELRELAAQSRHGDTERGFSMTLSRLFDPRDTGLLLSVAYDPSGRPDAFCHWVPAPDVAGWSLDVMRRRTDVEVPNGLTDFVIIETIRHLKERGQWGLGLNFAVMRAVLAGERSVGRLGDVQRRLLQRLGADTQMASLWRYNEKYHPMWRSRYVVLAGLGNVPSQGLAIAAAEGVLDLPGRRTRRSEAAGGRGGDARSVGRS</sequence>
<evidence type="ECO:0000313" key="11">
    <source>
        <dbReference type="Proteomes" id="UP000199385"/>
    </source>
</evidence>
<dbReference type="Pfam" id="PF09924">
    <property type="entry name" value="LPG_synthase_C"/>
    <property type="match status" value="1"/>
</dbReference>
<feature type="domain" description="Phosphatidylglycerol lysyltransferase C-terminal" evidence="9">
    <location>
        <begin position="659"/>
        <end position="955"/>
    </location>
</feature>
<feature type="region of interest" description="Disordered" evidence="6">
    <location>
        <begin position="1"/>
        <end position="20"/>
    </location>
</feature>
<name>A0A1A8Z4X3_9ACTN</name>
<dbReference type="RefSeq" id="WP_157740195.1">
    <property type="nucleotide sequence ID" value="NZ_LT594323.1"/>
</dbReference>
<evidence type="ECO:0000256" key="5">
    <source>
        <dbReference type="ARBA" id="ARBA00023136"/>
    </source>
</evidence>
<evidence type="ECO:0000256" key="3">
    <source>
        <dbReference type="ARBA" id="ARBA00022692"/>
    </source>
</evidence>
<dbReference type="GO" id="GO:0005886">
    <property type="term" value="C:plasma membrane"/>
    <property type="evidence" value="ECO:0007669"/>
    <property type="project" value="UniProtKB-SubCell"/>
</dbReference>
<dbReference type="EMBL" id="LT594323">
    <property type="protein sequence ID" value="SBT38986.1"/>
    <property type="molecule type" value="Genomic_DNA"/>
</dbReference>
<evidence type="ECO:0000259" key="9">
    <source>
        <dbReference type="Pfam" id="PF09924"/>
    </source>
</evidence>
<feature type="transmembrane region" description="Helical" evidence="7">
    <location>
        <begin position="485"/>
        <end position="505"/>
    </location>
</feature>
<dbReference type="STRING" id="261654.GA0070611_0742"/>
<keyword evidence="4 7" id="KW-1133">Transmembrane helix</keyword>
<organism evidence="10 11">
    <name type="scientific">Micromonospora auratinigra</name>
    <dbReference type="NCBI Taxonomy" id="261654"/>
    <lineage>
        <taxon>Bacteria</taxon>
        <taxon>Bacillati</taxon>
        <taxon>Actinomycetota</taxon>
        <taxon>Actinomycetes</taxon>
        <taxon>Micromonosporales</taxon>
        <taxon>Micromonosporaceae</taxon>
        <taxon>Micromonospora</taxon>
    </lineage>
</organism>
<reference evidence="11" key="1">
    <citation type="submission" date="2016-06" db="EMBL/GenBank/DDBJ databases">
        <authorList>
            <person name="Varghese N."/>
            <person name="Submissions Spin"/>
        </authorList>
    </citation>
    <scope>NUCLEOTIDE SEQUENCE [LARGE SCALE GENOMIC DNA]</scope>
    <source>
        <strain evidence="11">DSM 44815</strain>
    </source>
</reference>
<evidence type="ECO:0000256" key="2">
    <source>
        <dbReference type="ARBA" id="ARBA00022475"/>
    </source>
</evidence>
<dbReference type="SUPFAM" id="SSF56300">
    <property type="entry name" value="Metallo-dependent phosphatases"/>
    <property type="match status" value="1"/>
</dbReference>
<dbReference type="PANTHER" id="PTHR34697">
    <property type="entry name" value="PHOSPHATIDYLGLYCEROL LYSYLTRANSFERASE"/>
    <property type="match status" value="1"/>
</dbReference>
<dbReference type="InterPro" id="IPR024320">
    <property type="entry name" value="LPG_synthase_C"/>
</dbReference>
<feature type="domain" description="Calcineurin-like phosphoesterase" evidence="8">
    <location>
        <begin position="36"/>
        <end position="186"/>
    </location>
</feature>
<feature type="transmembrane region" description="Helical" evidence="7">
    <location>
        <begin position="512"/>
        <end position="531"/>
    </location>
</feature>